<dbReference type="NCBIfam" id="TIGR01983">
    <property type="entry name" value="UbiG"/>
    <property type="match status" value="1"/>
</dbReference>
<evidence type="ECO:0000256" key="5">
    <source>
        <dbReference type="HAMAP-Rule" id="MF_03190"/>
    </source>
</evidence>
<dbReference type="Proteomes" id="UP001627154">
    <property type="component" value="Unassembled WGS sequence"/>
</dbReference>
<dbReference type="GO" id="GO:0010420">
    <property type="term" value="F:polyprenyldihydroxybenzoate methyltransferase activity"/>
    <property type="evidence" value="ECO:0007669"/>
    <property type="project" value="UniProtKB-UniRule"/>
</dbReference>
<feature type="domain" description="Methyltransferase type 11" evidence="6">
    <location>
        <begin position="102"/>
        <end position="201"/>
    </location>
</feature>
<keyword evidence="4 5" id="KW-0949">S-adenosyl-L-methionine</keyword>
<comment type="subcellular location">
    <subcellularLocation>
        <location evidence="5">Mitochondrion inner membrane</location>
        <topology evidence="5">Peripheral membrane protein</topology>
        <orientation evidence="5">Matrix side</orientation>
    </subcellularLocation>
</comment>
<evidence type="ECO:0000259" key="6">
    <source>
        <dbReference type="Pfam" id="PF08241"/>
    </source>
</evidence>
<feature type="binding site" evidence="5">
    <location>
        <position position="105"/>
    </location>
    <ligand>
        <name>S-adenosyl-L-methionine</name>
        <dbReference type="ChEBI" id="CHEBI:59789"/>
    </ligand>
</feature>
<evidence type="ECO:0000256" key="3">
    <source>
        <dbReference type="ARBA" id="ARBA00022688"/>
    </source>
</evidence>
<dbReference type="EMBL" id="JBJJXI010000055">
    <property type="protein sequence ID" value="KAL3399711.1"/>
    <property type="molecule type" value="Genomic_DNA"/>
</dbReference>
<keyword evidence="5" id="KW-0999">Mitochondrion inner membrane</keyword>
<feature type="binding site" evidence="5">
    <location>
        <position position="173"/>
    </location>
    <ligand>
        <name>S-adenosyl-L-methionine</name>
        <dbReference type="ChEBI" id="CHEBI:59789"/>
    </ligand>
</feature>
<dbReference type="PANTHER" id="PTHR43464">
    <property type="entry name" value="METHYLTRANSFERASE"/>
    <property type="match status" value="1"/>
</dbReference>
<keyword evidence="3 5" id="KW-0831">Ubiquinone biosynthesis</keyword>
<feature type="binding site" evidence="5">
    <location>
        <position position="177"/>
    </location>
    <ligand>
        <name>Mg(2+)</name>
        <dbReference type="ChEBI" id="CHEBI:18420"/>
    </ligand>
</feature>
<dbReference type="Gene3D" id="3.40.50.150">
    <property type="entry name" value="Vaccinia Virus protein VP39"/>
    <property type="match status" value="1"/>
</dbReference>
<comment type="similarity">
    <text evidence="5">Belongs to the class I-like SAM-binding methyltransferase superfamily. UbiG/COQ3 family.</text>
</comment>
<dbReference type="EC" id="2.1.1.114" evidence="5"/>
<evidence type="ECO:0000313" key="7">
    <source>
        <dbReference type="EMBL" id="KAL3399711.1"/>
    </source>
</evidence>
<dbReference type="InterPro" id="IPR029063">
    <property type="entry name" value="SAM-dependent_MTases_sf"/>
</dbReference>
<organism evidence="7 8">
    <name type="scientific">Trichogramma kaykai</name>
    <dbReference type="NCBI Taxonomy" id="54128"/>
    <lineage>
        <taxon>Eukaryota</taxon>
        <taxon>Metazoa</taxon>
        <taxon>Ecdysozoa</taxon>
        <taxon>Arthropoda</taxon>
        <taxon>Hexapoda</taxon>
        <taxon>Insecta</taxon>
        <taxon>Pterygota</taxon>
        <taxon>Neoptera</taxon>
        <taxon>Endopterygota</taxon>
        <taxon>Hymenoptera</taxon>
        <taxon>Apocrita</taxon>
        <taxon>Proctotrupomorpha</taxon>
        <taxon>Chalcidoidea</taxon>
        <taxon>Trichogrammatidae</taxon>
        <taxon>Trichogramma</taxon>
    </lineage>
</organism>
<proteinExistence type="inferred from homology"/>
<evidence type="ECO:0000256" key="4">
    <source>
        <dbReference type="ARBA" id="ARBA00022691"/>
    </source>
</evidence>
<comment type="function">
    <text evidence="5">O-methyltransferase required for two non-consecutive steps during ubiquinone biosynthesis. Catalyzes the 2 O-methylation of 3,4-dihydroxy-5-(all-trans-polyprenyl)benzoic acid into 4-hydroxy-3-methoxy-5-(all-trans-polyprenyl)benzoic acid. Also catalyzes the last step of ubiquinone biosynthesis by mediating methylation of 3-demethylubiquinone into ubiquinone. Also able to mediate the methylation of 3-demethylubiquinol into ubiquinol.</text>
</comment>
<dbReference type="AlphaFoldDB" id="A0ABD2X303"/>
<keyword evidence="1 5" id="KW-0489">Methyltransferase</keyword>
<feature type="binding site" evidence="5">
    <location>
        <position position="174"/>
    </location>
    <ligand>
        <name>Mg(2+)</name>
        <dbReference type="ChEBI" id="CHEBI:18420"/>
    </ligand>
</feature>
<gene>
    <name evidence="5" type="primary">coq3</name>
    <name evidence="7" type="ORF">TKK_006960</name>
</gene>
<comment type="caution">
    <text evidence="7">The sequence shown here is derived from an EMBL/GenBank/DDBJ whole genome shotgun (WGS) entry which is preliminary data.</text>
</comment>
<dbReference type="EC" id="2.1.1.64" evidence="5"/>
<evidence type="ECO:0000313" key="8">
    <source>
        <dbReference type="Proteomes" id="UP001627154"/>
    </source>
</evidence>
<accession>A0ABD2X303</accession>
<dbReference type="HAMAP" id="MF_00472">
    <property type="entry name" value="UbiG"/>
    <property type="match status" value="1"/>
</dbReference>
<dbReference type="PANTHER" id="PTHR43464:SF19">
    <property type="entry name" value="UBIQUINONE BIOSYNTHESIS O-METHYLTRANSFERASE, MITOCHONDRIAL"/>
    <property type="match status" value="1"/>
</dbReference>
<protein>
    <recommendedName>
        <fullName evidence="5">Ubiquinone biosynthesis O-methyltransferase, mitochondrial</fullName>
    </recommendedName>
    <alternativeName>
        <fullName evidence="5">3-demethylubiquinol 3-O-methyltransferase</fullName>
        <ecNumber evidence="5">2.1.1.64</ecNumber>
    </alternativeName>
    <alternativeName>
        <fullName evidence="5">3-demethylubiquinone 3-O-methyltransferase</fullName>
        <ecNumber evidence="5">2.1.1.-</ecNumber>
    </alternativeName>
    <alternativeName>
        <fullName evidence="5">Polyprenyldihydroxybenzoate methyltransferase</fullName>
        <ecNumber evidence="5">2.1.1.114</ecNumber>
    </alternativeName>
</protein>
<name>A0ABD2X303_9HYME</name>
<comment type="catalytic activity">
    <reaction evidence="5">
        <text>a 3-demethylubiquinone + S-adenosyl-L-methionine = a ubiquinone + S-adenosyl-L-homocysteine</text>
        <dbReference type="Rhea" id="RHEA:81215"/>
        <dbReference type="Rhea" id="RHEA-COMP:9565"/>
        <dbReference type="Rhea" id="RHEA-COMP:19654"/>
        <dbReference type="ChEBI" id="CHEBI:16389"/>
        <dbReference type="ChEBI" id="CHEBI:57856"/>
        <dbReference type="ChEBI" id="CHEBI:59789"/>
        <dbReference type="ChEBI" id="CHEBI:231825"/>
    </reaction>
</comment>
<feature type="binding site" evidence="5">
    <location>
        <position position="74"/>
    </location>
    <ligand>
        <name>S-adenosyl-L-methionine</name>
        <dbReference type="ChEBI" id="CHEBI:59789"/>
    </ligand>
</feature>
<keyword evidence="5" id="KW-0479">Metal-binding</keyword>
<evidence type="ECO:0000256" key="2">
    <source>
        <dbReference type="ARBA" id="ARBA00022679"/>
    </source>
</evidence>
<keyword evidence="5" id="KW-0496">Mitochondrion</keyword>
<dbReference type="SUPFAM" id="SSF53335">
    <property type="entry name" value="S-adenosyl-L-methionine-dependent methyltransferases"/>
    <property type="match status" value="1"/>
</dbReference>
<comment type="catalytic activity">
    <reaction evidence="5">
        <text>a 3-demethylubiquinol + S-adenosyl-L-methionine = a ubiquinol + S-adenosyl-L-homocysteine + H(+)</text>
        <dbReference type="Rhea" id="RHEA:44380"/>
        <dbReference type="Rhea" id="RHEA-COMP:9566"/>
        <dbReference type="Rhea" id="RHEA-COMP:10914"/>
        <dbReference type="ChEBI" id="CHEBI:15378"/>
        <dbReference type="ChEBI" id="CHEBI:17976"/>
        <dbReference type="ChEBI" id="CHEBI:57856"/>
        <dbReference type="ChEBI" id="CHEBI:59789"/>
        <dbReference type="ChEBI" id="CHEBI:84422"/>
        <dbReference type="EC" id="2.1.1.64"/>
    </reaction>
</comment>
<keyword evidence="5" id="KW-0472">Membrane</keyword>
<feature type="binding site" evidence="5">
    <location>
        <position position="178"/>
    </location>
    <ligand>
        <name>Mg(2+)</name>
        <dbReference type="ChEBI" id="CHEBI:18420"/>
    </ligand>
</feature>
<dbReference type="Pfam" id="PF08241">
    <property type="entry name" value="Methyltransf_11"/>
    <property type="match status" value="1"/>
</dbReference>
<dbReference type="InterPro" id="IPR013216">
    <property type="entry name" value="Methyltransf_11"/>
</dbReference>
<dbReference type="GO" id="GO:0046872">
    <property type="term" value="F:metal ion binding"/>
    <property type="evidence" value="ECO:0007669"/>
    <property type="project" value="UniProtKB-KW"/>
</dbReference>
<dbReference type="GO" id="GO:0061542">
    <property type="term" value="F:3-demethylubiquinol 3-O-methyltransferase activity"/>
    <property type="evidence" value="ECO:0007669"/>
    <property type="project" value="UniProtKB-UniRule"/>
</dbReference>
<sequence>MKALRSHSLLNQTAKSCLGFSQKYSNTALMRNQHETRSNSTVDFQDVLNHSKHSDNWWDPNGEMGALHKMNSLRVKFVKDGLINNGLKETNFSHPLEGIKLLDVGCGGGILSEPLARIGANVTGLDASKELISIAQEHASLDKDLSSNLTYVHSSIEDFSEDKEEVFDAIVASEILEHVIDKDLFLRSCSKVLKPHGSIFITTLNKNMISWLGGIVGAEYILRLLPVGTHDWNKFITPEETKQLLEKNHCKTKLVHGMLYNPVTHEWSWTSSTAINYAIHAVKVESVKKE</sequence>
<comment type="subunit">
    <text evidence="5">Component of a multi-subunit COQ enzyme complex.</text>
</comment>
<comment type="catalytic activity">
    <reaction evidence="5">
        <text>a 3,4-dihydroxy-5-(all-trans-polyprenyl)benzoate + S-adenosyl-L-methionine = a 4-hydroxy-3-methoxy-5-(all-trans-polyprenyl)benzoate + S-adenosyl-L-homocysteine + H(+)</text>
        <dbReference type="Rhea" id="RHEA:44452"/>
        <dbReference type="Rhea" id="RHEA-COMP:10930"/>
        <dbReference type="Rhea" id="RHEA-COMP:10931"/>
        <dbReference type="ChEBI" id="CHEBI:15378"/>
        <dbReference type="ChEBI" id="CHEBI:57856"/>
        <dbReference type="ChEBI" id="CHEBI:59789"/>
        <dbReference type="ChEBI" id="CHEBI:64694"/>
        <dbReference type="ChEBI" id="CHEBI:84443"/>
        <dbReference type="EC" id="2.1.1.114"/>
    </reaction>
</comment>
<comment type="pathway">
    <text evidence="5">Cofactor biosynthesis; ubiquinone biosynthesis.</text>
</comment>
<dbReference type="EC" id="2.1.1.-" evidence="5"/>
<evidence type="ECO:0000256" key="1">
    <source>
        <dbReference type="ARBA" id="ARBA00022603"/>
    </source>
</evidence>
<keyword evidence="2 5" id="KW-0808">Transferase</keyword>
<dbReference type="GO" id="GO:0032259">
    <property type="term" value="P:methylation"/>
    <property type="evidence" value="ECO:0007669"/>
    <property type="project" value="UniProtKB-KW"/>
</dbReference>
<keyword evidence="5" id="KW-0460">Magnesium</keyword>
<reference evidence="7 8" key="1">
    <citation type="journal article" date="2024" name="bioRxiv">
        <title>A reference genome for Trichogramma kaykai: A tiny desert-dwelling parasitoid wasp with competing sex-ratio distorters.</title>
        <authorList>
            <person name="Culotta J."/>
            <person name="Lindsey A.R."/>
        </authorList>
    </citation>
    <scope>NUCLEOTIDE SEQUENCE [LARGE SCALE GENOMIC DNA]</scope>
    <source>
        <strain evidence="7 8">KSX58</strain>
    </source>
</reference>
<dbReference type="GO" id="GO:0031314">
    <property type="term" value="C:extrinsic component of mitochondrial inner membrane"/>
    <property type="evidence" value="ECO:0007669"/>
    <property type="project" value="UniProtKB-UniRule"/>
</dbReference>
<dbReference type="CDD" id="cd02440">
    <property type="entry name" value="AdoMet_MTases"/>
    <property type="match status" value="1"/>
</dbReference>
<dbReference type="InterPro" id="IPR010233">
    <property type="entry name" value="UbiG_MeTrfase"/>
</dbReference>
<feature type="binding site" evidence="5">
    <location>
        <position position="126"/>
    </location>
    <ligand>
        <name>S-adenosyl-L-methionine</name>
        <dbReference type="ChEBI" id="CHEBI:59789"/>
    </ligand>
</feature>
<keyword evidence="8" id="KW-1185">Reference proteome</keyword>
<comment type="cofactor">
    <cofactor evidence="5">
        <name>Mg(2+)</name>
        <dbReference type="ChEBI" id="CHEBI:18420"/>
    </cofactor>
</comment>